<feature type="domain" description="HTH tetR-type" evidence="4">
    <location>
        <begin position="20"/>
        <end position="80"/>
    </location>
</feature>
<keyword evidence="6" id="KW-1185">Reference proteome</keyword>
<evidence type="ECO:0000256" key="1">
    <source>
        <dbReference type="ARBA" id="ARBA00023125"/>
    </source>
</evidence>
<dbReference type="Pfam" id="PF00440">
    <property type="entry name" value="TetR_N"/>
    <property type="match status" value="1"/>
</dbReference>
<feature type="region of interest" description="Disordered" evidence="3">
    <location>
        <begin position="214"/>
        <end position="260"/>
    </location>
</feature>
<accession>A0A347WFU7</accession>
<evidence type="ECO:0000256" key="3">
    <source>
        <dbReference type="SAM" id="MobiDB-lite"/>
    </source>
</evidence>
<protein>
    <submittedName>
        <fullName evidence="5">HTH-type transcriptional regulator RutR</fullName>
    </submittedName>
</protein>
<dbReference type="GO" id="GO:0045892">
    <property type="term" value="P:negative regulation of DNA-templated transcription"/>
    <property type="evidence" value="ECO:0007669"/>
    <property type="project" value="InterPro"/>
</dbReference>
<dbReference type="KEGG" id="ksc:CD178_02996"/>
<dbReference type="Proteomes" id="UP000264120">
    <property type="component" value="Chromosome"/>
</dbReference>
<dbReference type="InterPro" id="IPR013573">
    <property type="entry name" value="Tscrpt_reg_YcdC_C"/>
</dbReference>
<evidence type="ECO:0000256" key="2">
    <source>
        <dbReference type="PROSITE-ProRule" id="PRU00335"/>
    </source>
</evidence>
<evidence type="ECO:0000313" key="6">
    <source>
        <dbReference type="Proteomes" id="UP000264120"/>
    </source>
</evidence>
<dbReference type="InterPro" id="IPR009057">
    <property type="entry name" value="Homeodomain-like_sf"/>
</dbReference>
<dbReference type="PANTHER" id="PTHR30328">
    <property type="entry name" value="TRANSCRIPTIONAL REPRESSOR"/>
    <property type="match status" value="1"/>
</dbReference>
<reference evidence="5 6" key="1">
    <citation type="submission" date="2017-08" db="EMBL/GenBank/DDBJ databases">
        <title>Complete genome sequence of Gluconacetobacter saccharivorans CV1 isolated from Fermented Vinegar.</title>
        <authorList>
            <person name="Kim S.-Y."/>
        </authorList>
    </citation>
    <scope>NUCLEOTIDE SEQUENCE [LARGE SCALE GENOMIC DNA]</scope>
    <source>
        <strain evidence="5 6">CV1</strain>
    </source>
</reference>
<dbReference type="InterPro" id="IPR036271">
    <property type="entry name" value="Tet_transcr_reg_TetR-rel_C_sf"/>
</dbReference>
<dbReference type="RefSeq" id="WP_102324093.1">
    <property type="nucleotide sequence ID" value="NZ_CP023036.1"/>
</dbReference>
<feature type="DNA-binding region" description="H-T-H motif" evidence="2">
    <location>
        <begin position="43"/>
        <end position="62"/>
    </location>
</feature>
<keyword evidence="1 2" id="KW-0238">DNA-binding</keyword>
<name>A0A347WFU7_9PROT</name>
<dbReference type="GO" id="GO:0003677">
    <property type="term" value="F:DNA binding"/>
    <property type="evidence" value="ECO:0007669"/>
    <property type="project" value="UniProtKB-UniRule"/>
</dbReference>
<dbReference type="InterPro" id="IPR001647">
    <property type="entry name" value="HTH_TetR"/>
</dbReference>
<dbReference type="SUPFAM" id="SSF46689">
    <property type="entry name" value="Homeodomain-like"/>
    <property type="match status" value="1"/>
</dbReference>
<organism evidence="5 6">
    <name type="scientific">Komagataeibacter saccharivorans</name>
    <dbReference type="NCBI Taxonomy" id="265959"/>
    <lineage>
        <taxon>Bacteria</taxon>
        <taxon>Pseudomonadati</taxon>
        <taxon>Pseudomonadota</taxon>
        <taxon>Alphaproteobacteria</taxon>
        <taxon>Acetobacterales</taxon>
        <taxon>Acetobacteraceae</taxon>
        <taxon>Komagataeibacter</taxon>
    </lineage>
</organism>
<dbReference type="AlphaFoldDB" id="A0A347WFU7"/>
<dbReference type="InterPro" id="IPR050109">
    <property type="entry name" value="HTH-type_TetR-like_transc_reg"/>
</dbReference>
<feature type="region of interest" description="Disordered" evidence="3">
    <location>
        <begin position="1"/>
        <end position="22"/>
    </location>
</feature>
<dbReference type="PRINTS" id="PR00455">
    <property type="entry name" value="HTHTETR"/>
</dbReference>
<proteinExistence type="predicted"/>
<dbReference type="EMBL" id="CP023036">
    <property type="protein sequence ID" value="AXY23740.1"/>
    <property type="molecule type" value="Genomic_DNA"/>
</dbReference>
<dbReference type="PANTHER" id="PTHR30328:SF54">
    <property type="entry name" value="HTH-TYPE TRANSCRIPTIONAL REPRESSOR SCO4008"/>
    <property type="match status" value="1"/>
</dbReference>
<dbReference type="Gene3D" id="1.10.10.60">
    <property type="entry name" value="Homeodomain-like"/>
    <property type="match status" value="1"/>
</dbReference>
<dbReference type="Gene3D" id="1.10.357.10">
    <property type="entry name" value="Tetracycline Repressor, domain 2"/>
    <property type="match status" value="1"/>
</dbReference>
<evidence type="ECO:0000259" key="4">
    <source>
        <dbReference type="PROSITE" id="PS50977"/>
    </source>
</evidence>
<sequence length="260" mass="28925">MSLPTSTRSTRGKRTSVPRQNNTRQILDAAEKVFAAHGLSGTRVSDIAEASKLPKANIHYYFRTKEDLYRATLQQLLEDWLNDANCWLSTHWTPQEGLSGFIRAKMEFSRLRPEGSRLFAHELLAGGSYVHDFLVDTLRKHVETRIAVFEQWHKQGLIGTVDPVHFLFCLWAMTQAYADMQAQMAAVLGKPRLDTQDFEAGTHTIMQLASSICQVAPPDGKGPDTPPPRTRARKTTRGSVPTQAQISTPPIVSAPKVGSS</sequence>
<evidence type="ECO:0000313" key="5">
    <source>
        <dbReference type="EMBL" id="AXY23740.1"/>
    </source>
</evidence>
<dbReference type="OrthoDB" id="2356263at2"/>
<dbReference type="SUPFAM" id="SSF48498">
    <property type="entry name" value="Tetracyclin repressor-like, C-terminal domain"/>
    <property type="match status" value="1"/>
</dbReference>
<dbReference type="Pfam" id="PF08362">
    <property type="entry name" value="TetR_C_3"/>
    <property type="match status" value="1"/>
</dbReference>
<feature type="compositionally biased region" description="Polar residues" evidence="3">
    <location>
        <begin position="238"/>
        <end position="250"/>
    </location>
</feature>
<gene>
    <name evidence="5" type="primary">rutR</name>
    <name evidence="5" type="ORF">CD178_02996</name>
</gene>
<dbReference type="PROSITE" id="PS50977">
    <property type="entry name" value="HTH_TETR_2"/>
    <property type="match status" value="1"/>
</dbReference>